<reference evidence="7 8" key="1">
    <citation type="submission" date="2018-10" db="EMBL/GenBank/DDBJ databases">
        <title>Genome-centric metagenomics revealed C2 chemical producing, CO utilizing Clostridium with novel acetogenic gene cluster.</title>
        <authorList>
            <person name="Kang H."/>
            <person name="Park B."/>
            <person name="Choi I.G."/>
            <person name="Chang I.S."/>
        </authorList>
    </citation>
    <scope>NUCLEOTIDE SEQUENCE [LARGE SCALE GENOMIC DNA]</scope>
    <source>
        <strain evidence="7 8">H21-9</strain>
    </source>
</reference>
<feature type="transmembrane region" description="Helical" evidence="4">
    <location>
        <begin position="192"/>
        <end position="210"/>
    </location>
</feature>
<evidence type="ECO:0000256" key="4">
    <source>
        <dbReference type="SAM" id="Phobius"/>
    </source>
</evidence>
<evidence type="ECO:0000313" key="7">
    <source>
        <dbReference type="EMBL" id="RMC98355.1"/>
    </source>
</evidence>
<keyword evidence="1 3" id="KW-0807">Transducer</keyword>
<dbReference type="InterPro" id="IPR007891">
    <property type="entry name" value="CHASE3"/>
</dbReference>
<dbReference type="InterPro" id="IPR003660">
    <property type="entry name" value="HAMP_dom"/>
</dbReference>
<evidence type="ECO:0000313" key="8">
    <source>
        <dbReference type="Proteomes" id="UP000277999"/>
    </source>
</evidence>
<dbReference type="GO" id="GO:0006935">
    <property type="term" value="P:chemotaxis"/>
    <property type="evidence" value="ECO:0007669"/>
    <property type="project" value="InterPro"/>
</dbReference>
<dbReference type="Gene3D" id="6.10.340.10">
    <property type="match status" value="1"/>
</dbReference>
<dbReference type="AlphaFoldDB" id="A0A3M0SJE2"/>
<dbReference type="Gene3D" id="1.10.287.950">
    <property type="entry name" value="Methyl-accepting chemotaxis protein"/>
    <property type="match status" value="1"/>
</dbReference>
<name>A0A3M0SJE2_9CLOT</name>
<dbReference type="InterPro" id="IPR004089">
    <property type="entry name" value="MCPsignal_dom"/>
</dbReference>
<feature type="transmembrane region" description="Helical" evidence="4">
    <location>
        <begin position="16"/>
        <end position="38"/>
    </location>
</feature>
<sequence>MGESIVIKNVKVKTKIFVGFSIILIMMFLATIGAFFNFNCIEKSTDRVSKDVIPIGNIMSQISSELINEESGVRGYIASDGDNRFLESYDSSEENIQKNIKNIKSYYYVDDNLAITIKNEVIPNIQVIDNYFRDQINLVKSGKIQIARDRLQDGKVYMDDYKYVYTKLSNMINEITNNAWTQTRNASSRAKWIMGIIFLISIAASIFAAMKISNKIVLRLDKCVDSLGQIADGNLIVEPIKIEEKDEIGELATSINIMAQNLKNIVRLVLNVSNEVTEASEELYNNAYQLNETVGHVNDAINKVAEGAENQSKSSGEASAVVEQISASSQQVAANSQEVANAASNASSAAKEGSNVILQAVNQMESIKNSTEIVKDSVEKLNRDSMAIGEIVNTISDIADQTNLLALNASIEAARAGEQGKGFSVVAEEVRELAEESSESADKIAKLIQQVKENIRGAATSMKSSMDNVNTGTKIVNDAGNSFNEILKLVNDVSLQIQSTSETLQQLAEGSEQIVLNVGTIDNISKDTASQSQTVSGETEELYASMEEITFIYIYL</sequence>
<gene>
    <name evidence="7" type="ORF">D9O40_13255</name>
</gene>
<accession>A0A3M0SJE2</accession>
<dbReference type="PROSITE" id="PS50885">
    <property type="entry name" value="HAMP"/>
    <property type="match status" value="1"/>
</dbReference>
<dbReference type="SMART" id="SM00304">
    <property type="entry name" value="HAMP"/>
    <property type="match status" value="1"/>
</dbReference>
<dbReference type="PANTHER" id="PTHR32089">
    <property type="entry name" value="METHYL-ACCEPTING CHEMOTAXIS PROTEIN MCPB"/>
    <property type="match status" value="1"/>
</dbReference>
<organism evidence="7 8">
    <name type="scientific">Clostridium autoethanogenum</name>
    <dbReference type="NCBI Taxonomy" id="84023"/>
    <lineage>
        <taxon>Bacteria</taxon>
        <taxon>Bacillati</taxon>
        <taxon>Bacillota</taxon>
        <taxon>Clostridia</taxon>
        <taxon>Eubacteriales</taxon>
        <taxon>Clostridiaceae</taxon>
        <taxon>Clostridium</taxon>
    </lineage>
</organism>
<dbReference type="Pfam" id="PF05227">
    <property type="entry name" value="CHASE3"/>
    <property type="match status" value="1"/>
</dbReference>
<evidence type="ECO:0000259" key="5">
    <source>
        <dbReference type="PROSITE" id="PS50111"/>
    </source>
</evidence>
<dbReference type="GO" id="GO:0004888">
    <property type="term" value="F:transmembrane signaling receptor activity"/>
    <property type="evidence" value="ECO:0007669"/>
    <property type="project" value="InterPro"/>
</dbReference>
<feature type="domain" description="HAMP" evidence="6">
    <location>
        <begin position="214"/>
        <end position="267"/>
    </location>
</feature>
<dbReference type="PRINTS" id="PR00260">
    <property type="entry name" value="CHEMTRNSDUCR"/>
</dbReference>
<dbReference type="Pfam" id="PF00015">
    <property type="entry name" value="MCPsignal"/>
    <property type="match status" value="1"/>
</dbReference>
<keyword evidence="4" id="KW-0812">Transmembrane</keyword>
<evidence type="ECO:0000256" key="2">
    <source>
        <dbReference type="ARBA" id="ARBA00029447"/>
    </source>
</evidence>
<comment type="similarity">
    <text evidence="2">Belongs to the methyl-accepting chemotaxis (MCP) protein family.</text>
</comment>
<dbReference type="PANTHER" id="PTHR32089:SF112">
    <property type="entry name" value="LYSOZYME-LIKE PROTEIN-RELATED"/>
    <property type="match status" value="1"/>
</dbReference>
<dbReference type="Pfam" id="PF00672">
    <property type="entry name" value="HAMP"/>
    <property type="match status" value="1"/>
</dbReference>
<dbReference type="GO" id="GO:0007165">
    <property type="term" value="P:signal transduction"/>
    <property type="evidence" value="ECO:0007669"/>
    <property type="project" value="UniProtKB-KW"/>
</dbReference>
<dbReference type="Proteomes" id="UP000277999">
    <property type="component" value="Unassembled WGS sequence"/>
</dbReference>
<evidence type="ECO:0000259" key="6">
    <source>
        <dbReference type="PROSITE" id="PS50885"/>
    </source>
</evidence>
<comment type="caution">
    <text evidence="7">The sequence shown here is derived from an EMBL/GenBank/DDBJ whole genome shotgun (WGS) entry which is preliminary data.</text>
</comment>
<dbReference type="CDD" id="cd06225">
    <property type="entry name" value="HAMP"/>
    <property type="match status" value="1"/>
</dbReference>
<dbReference type="SMART" id="SM00283">
    <property type="entry name" value="MA"/>
    <property type="match status" value="1"/>
</dbReference>
<dbReference type="GO" id="GO:0016020">
    <property type="term" value="C:membrane"/>
    <property type="evidence" value="ECO:0007669"/>
    <property type="project" value="InterPro"/>
</dbReference>
<feature type="domain" description="Methyl-accepting transducer" evidence="5">
    <location>
        <begin position="286"/>
        <end position="522"/>
    </location>
</feature>
<dbReference type="InterPro" id="IPR004090">
    <property type="entry name" value="Chemotax_Me-accpt_rcpt"/>
</dbReference>
<evidence type="ECO:0000256" key="1">
    <source>
        <dbReference type="ARBA" id="ARBA00023224"/>
    </source>
</evidence>
<proteinExistence type="inferred from homology"/>
<dbReference type="PROSITE" id="PS50111">
    <property type="entry name" value="CHEMOTAXIS_TRANSDUC_2"/>
    <property type="match status" value="1"/>
</dbReference>
<protein>
    <submittedName>
        <fullName evidence="7">Methyl-accepting chemotaxis protein</fullName>
    </submittedName>
</protein>
<dbReference type="EMBL" id="RFAQ01000050">
    <property type="protein sequence ID" value="RMC98355.1"/>
    <property type="molecule type" value="Genomic_DNA"/>
</dbReference>
<dbReference type="CDD" id="cd11386">
    <property type="entry name" value="MCP_signal"/>
    <property type="match status" value="1"/>
</dbReference>
<dbReference type="SUPFAM" id="SSF58104">
    <property type="entry name" value="Methyl-accepting chemotaxis protein (MCP) signaling domain"/>
    <property type="match status" value="1"/>
</dbReference>
<keyword evidence="4" id="KW-0472">Membrane</keyword>
<evidence type="ECO:0000256" key="3">
    <source>
        <dbReference type="PROSITE-ProRule" id="PRU00284"/>
    </source>
</evidence>
<keyword evidence="4" id="KW-1133">Transmembrane helix</keyword>